<sequence length="139" mass="15177">EAVKQACNAEIAFNDTAAALSNIFTPAEVNILLANHFEDSGAAVPSETPSQSFTSPTPLVNCLLQPIEKLQTEVMEVNKKVDAFLRKFTGRDFPTAFPQSLPLGIWLRIDCDEDLLDLNNKLLDTGFQTTLAGIIITLL</sequence>
<accession>A0A4Y2WVL1</accession>
<evidence type="ECO:0000313" key="1">
    <source>
        <dbReference type="EMBL" id="GBO40112.1"/>
    </source>
</evidence>
<comment type="caution">
    <text evidence="1">The sequence shown here is derived from an EMBL/GenBank/DDBJ whole genome shotgun (WGS) entry which is preliminary data.</text>
</comment>
<evidence type="ECO:0000313" key="2">
    <source>
        <dbReference type="Proteomes" id="UP000499080"/>
    </source>
</evidence>
<name>A0A4Y2WVL1_ARAVE</name>
<dbReference type="EMBL" id="BGPR01065294">
    <property type="protein sequence ID" value="GBO40112.1"/>
    <property type="molecule type" value="Genomic_DNA"/>
</dbReference>
<organism evidence="1 2">
    <name type="scientific">Araneus ventricosus</name>
    <name type="common">Orbweaver spider</name>
    <name type="synonym">Epeira ventricosa</name>
    <dbReference type="NCBI Taxonomy" id="182803"/>
    <lineage>
        <taxon>Eukaryota</taxon>
        <taxon>Metazoa</taxon>
        <taxon>Ecdysozoa</taxon>
        <taxon>Arthropoda</taxon>
        <taxon>Chelicerata</taxon>
        <taxon>Arachnida</taxon>
        <taxon>Araneae</taxon>
        <taxon>Araneomorphae</taxon>
        <taxon>Entelegynae</taxon>
        <taxon>Araneoidea</taxon>
        <taxon>Araneidae</taxon>
        <taxon>Araneus</taxon>
    </lineage>
</organism>
<dbReference type="AlphaFoldDB" id="A0A4Y2WVL1"/>
<proteinExistence type="predicted"/>
<gene>
    <name evidence="1" type="ORF">AVEN_182789_1</name>
</gene>
<feature type="non-terminal residue" evidence="1">
    <location>
        <position position="1"/>
    </location>
</feature>
<reference evidence="1 2" key="1">
    <citation type="journal article" date="2019" name="Sci. Rep.">
        <title>Orb-weaving spider Araneus ventricosus genome elucidates the spidroin gene catalogue.</title>
        <authorList>
            <person name="Kono N."/>
            <person name="Nakamura H."/>
            <person name="Ohtoshi R."/>
            <person name="Moran D.A.P."/>
            <person name="Shinohara A."/>
            <person name="Yoshida Y."/>
            <person name="Fujiwara M."/>
            <person name="Mori M."/>
            <person name="Tomita M."/>
            <person name="Arakawa K."/>
        </authorList>
    </citation>
    <scope>NUCLEOTIDE SEQUENCE [LARGE SCALE GENOMIC DNA]</scope>
</reference>
<keyword evidence="2" id="KW-1185">Reference proteome</keyword>
<protein>
    <submittedName>
        <fullName evidence="1">Uncharacterized protein</fullName>
    </submittedName>
</protein>
<dbReference type="Proteomes" id="UP000499080">
    <property type="component" value="Unassembled WGS sequence"/>
</dbReference>